<evidence type="ECO:0000256" key="1">
    <source>
        <dbReference type="ARBA" id="ARBA00023125"/>
    </source>
</evidence>
<dbReference type="GO" id="GO:0000160">
    <property type="term" value="P:phosphorelay signal transduction system"/>
    <property type="evidence" value="ECO:0007669"/>
    <property type="project" value="InterPro"/>
</dbReference>
<evidence type="ECO:0000256" key="4">
    <source>
        <dbReference type="SAM" id="Phobius"/>
    </source>
</evidence>
<dbReference type="InterPro" id="IPR036388">
    <property type="entry name" value="WH-like_DNA-bd_sf"/>
</dbReference>
<dbReference type="RefSeq" id="WP_097095572.1">
    <property type="nucleotide sequence ID" value="NZ_OCMY01000001.1"/>
</dbReference>
<feature type="compositionally biased region" description="Basic and acidic residues" evidence="3">
    <location>
        <begin position="133"/>
        <end position="145"/>
    </location>
</feature>
<evidence type="ECO:0000313" key="6">
    <source>
        <dbReference type="EMBL" id="SOD37533.1"/>
    </source>
</evidence>
<proteinExistence type="predicted"/>
<organism evidence="6 7">
    <name type="scientific">Candidatus Pantoea floridensis</name>
    <dbReference type="NCBI Taxonomy" id="1938870"/>
    <lineage>
        <taxon>Bacteria</taxon>
        <taxon>Pseudomonadati</taxon>
        <taxon>Pseudomonadota</taxon>
        <taxon>Gammaproteobacteria</taxon>
        <taxon>Enterobacterales</taxon>
        <taxon>Erwiniaceae</taxon>
        <taxon>Pantoea</taxon>
    </lineage>
</organism>
<dbReference type="Proteomes" id="UP000219271">
    <property type="component" value="Unassembled WGS sequence"/>
</dbReference>
<dbReference type="SUPFAM" id="SSF46894">
    <property type="entry name" value="C-terminal effector domain of the bipartite response regulators"/>
    <property type="match status" value="1"/>
</dbReference>
<keyword evidence="1 2" id="KW-0238">DNA-binding</keyword>
<dbReference type="InterPro" id="IPR001867">
    <property type="entry name" value="OmpR/PhoB-type_DNA-bd"/>
</dbReference>
<feature type="transmembrane region" description="Helical" evidence="4">
    <location>
        <begin position="162"/>
        <end position="180"/>
    </location>
</feature>
<sequence length="283" mass="31696">MSVYIIESKVAFNTDMPSLAGLGSAQPNIPISAAAARCLVALIESAGEPVSREQLIYAGWGAMGHIVSENSLNQAVTQLRKVLKELELNGELIMTVPRLGYKISRMFSIECAGVATSTGLSEISAMAEEDETHDMAKSSRQERYRAAPSRQPTSRLMGRMRLALLSAIVVLVSFSLFWVVNKSTVQQIFTQYHTVHYLPLVTRLNQLQVFYNQSIDTQNDYLANALKQLESDEWFHRILEGEVHFIYINGSYNPDVFSYFLCREEIQQHAKGCEAYTSIQEGT</sequence>
<dbReference type="GO" id="GO:0003677">
    <property type="term" value="F:DNA binding"/>
    <property type="evidence" value="ECO:0007669"/>
    <property type="project" value="UniProtKB-UniRule"/>
</dbReference>
<name>A0A286BTP8_9GAMM</name>
<dbReference type="InterPro" id="IPR016032">
    <property type="entry name" value="Sig_transdc_resp-reg_C-effctor"/>
</dbReference>
<accession>A0A286BTP8</accession>
<feature type="region of interest" description="Disordered" evidence="3">
    <location>
        <begin position="129"/>
        <end position="151"/>
    </location>
</feature>
<protein>
    <submittedName>
        <fullName evidence="6">DNA-binding winged helix-turn-helix (WHTH) domain-containing protein</fullName>
    </submittedName>
</protein>
<reference evidence="7" key="1">
    <citation type="submission" date="2017-09" db="EMBL/GenBank/DDBJ databases">
        <authorList>
            <person name="Varghese N."/>
            <person name="Submissions S."/>
        </authorList>
    </citation>
    <scope>NUCLEOTIDE SEQUENCE [LARGE SCALE GENOMIC DNA]</scope>
    <source>
        <strain evidence="7">JKS000234</strain>
    </source>
</reference>
<dbReference type="AlphaFoldDB" id="A0A286BTP8"/>
<evidence type="ECO:0000256" key="3">
    <source>
        <dbReference type="SAM" id="MobiDB-lite"/>
    </source>
</evidence>
<dbReference type="EMBL" id="OCMY01000001">
    <property type="protein sequence ID" value="SOD37533.1"/>
    <property type="molecule type" value="Genomic_DNA"/>
</dbReference>
<evidence type="ECO:0000313" key="7">
    <source>
        <dbReference type="Proteomes" id="UP000219271"/>
    </source>
</evidence>
<evidence type="ECO:0000256" key="2">
    <source>
        <dbReference type="PROSITE-ProRule" id="PRU01091"/>
    </source>
</evidence>
<dbReference type="PROSITE" id="PS51755">
    <property type="entry name" value="OMPR_PHOB"/>
    <property type="match status" value="1"/>
</dbReference>
<keyword evidence="4" id="KW-0472">Membrane</keyword>
<dbReference type="Gene3D" id="1.10.10.10">
    <property type="entry name" value="Winged helix-like DNA-binding domain superfamily/Winged helix DNA-binding domain"/>
    <property type="match status" value="1"/>
</dbReference>
<dbReference type="GO" id="GO:0006355">
    <property type="term" value="P:regulation of DNA-templated transcription"/>
    <property type="evidence" value="ECO:0007669"/>
    <property type="project" value="InterPro"/>
</dbReference>
<feature type="DNA-binding region" description="OmpR/PhoB-type" evidence="2">
    <location>
        <begin position="1"/>
        <end position="105"/>
    </location>
</feature>
<dbReference type="SMART" id="SM00862">
    <property type="entry name" value="Trans_reg_C"/>
    <property type="match status" value="1"/>
</dbReference>
<dbReference type="Pfam" id="PF00486">
    <property type="entry name" value="Trans_reg_C"/>
    <property type="match status" value="1"/>
</dbReference>
<keyword evidence="7" id="KW-1185">Reference proteome</keyword>
<dbReference type="OrthoDB" id="7003224at2"/>
<keyword evidence="4" id="KW-1133">Transmembrane helix</keyword>
<feature type="domain" description="OmpR/PhoB-type" evidence="5">
    <location>
        <begin position="1"/>
        <end position="105"/>
    </location>
</feature>
<keyword evidence="4" id="KW-0812">Transmembrane</keyword>
<evidence type="ECO:0000259" key="5">
    <source>
        <dbReference type="PROSITE" id="PS51755"/>
    </source>
</evidence>
<dbReference type="CDD" id="cd00383">
    <property type="entry name" value="trans_reg_C"/>
    <property type="match status" value="1"/>
</dbReference>
<gene>
    <name evidence="6" type="ORF">SAMN06273570_1893</name>
</gene>